<dbReference type="NCBIfam" id="TIGR00360">
    <property type="entry name" value="ComEC_N-term"/>
    <property type="match status" value="1"/>
</dbReference>
<dbReference type="InterPro" id="IPR001279">
    <property type="entry name" value="Metallo-B-lactamas"/>
</dbReference>
<feature type="transmembrane region" description="Helical" evidence="6">
    <location>
        <begin position="263"/>
        <end position="295"/>
    </location>
</feature>
<feature type="transmembrane region" description="Helical" evidence="6">
    <location>
        <begin position="6"/>
        <end position="36"/>
    </location>
</feature>
<dbReference type="Pfam" id="PF03772">
    <property type="entry name" value="Competence"/>
    <property type="match status" value="1"/>
</dbReference>
<feature type="transmembrane region" description="Helical" evidence="6">
    <location>
        <begin position="226"/>
        <end position="251"/>
    </location>
</feature>
<gene>
    <name evidence="8" type="ORF">ABC228_01885</name>
</gene>
<feature type="domain" description="Metallo-beta-lactamase" evidence="7">
    <location>
        <begin position="508"/>
        <end position="710"/>
    </location>
</feature>
<evidence type="ECO:0000313" key="8">
    <source>
        <dbReference type="EMBL" id="MEN2765926.1"/>
    </source>
</evidence>
<dbReference type="CDD" id="cd07731">
    <property type="entry name" value="ComA-like_MBL-fold"/>
    <property type="match status" value="1"/>
</dbReference>
<dbReference type="NCBIfam" id="TIGR00361">
    <property type="entry name" value="ComEC_Rec2"/>
    <property type="match status" value="1"/>
</dbReference>
<dbReference type="RefSeq" id="WP_345823396.1">
    <property type="nucleotide sequence ID" value="NZ_JBDIML010000001.1"/>
</dbReference>
<protein>
    <submittedName>
        <fullName evidence="8">DNA internalization-related competence protein ComEC/Rec2</fullName>
    </submittedName>
</protein>
<dbReference type="Gene3D" id="3.60.15.10">
    <property type="entry name" value="Ribonuclease Z/Hydroxyacylglutathione hydrolase-like"/>
    <property type="match status" value="1"/>
</dbReference>
<reference evidence="8 9" key="1">
    <citation type="submission" date="2024-05" db="EMBL/GenBank/DDBJ databases">
        <authorList>
            <person name="Haq I."/>
            <person name="Ullah Z."/>
            <person name="Ahmad R."/>
            <person name="Li M."/>
            <person name="Tong Y."/>
        </authorList>
    </citation>
    <scope>NUCLEOTIDE SEQUENCE [LARGE SCALE GENOMIC DNA]</scope>
    <source>
        <strain evidence="8 9">16A2E</strain>
    </source>
</reference>
<dbReference type="SMART" id="SM00849">
    <property type="entry name" value="Lactamase_B"/>
    <property type="match status" value="1"/>
</dbReference>
<feature type="transmembrane region" description="Helical" evidence="6">
    <location>
        <begin position="352"/>
        <end position="375"/>
    </location>
</feature>
<evidence type="ECO:0000313" key="9">
    <source>
        <dbReference type="Proteomes" id="UP001444625"/>
    </source>
</evidence>
<comment type="subcellular location">
    <subcellularLocation>
        <location evidence="1">Cell membrane</location>
        <topology evidence="1">Multi-pass membrane protein</topology>
    </subcellularLocation>
</comment>
<feature type="transmembrane region" description="Helical" evidence="6">
    <location>
        <begin position="381"/>
        <end position="406"/>
    </location>
</feature>
<proteinExistence type="predicted"/>
<dbReference type="Pfam" id="PF00753">
    <property type="entry name" value="Lactamase_B"/>
    <property type="match status" value="1"/>
</dbReference>
<evidence type="ECO:0000256" key="4">
    <source>
        <dbReference type="ARBA" id="ARBA00022989"/>
    </source>
</evidence>
<feature type="transmembrane region" description="Helical" evidence="6">
    <location>
        <begin position="476"/>
        <end position="495"/>
    </location>
</feature>
<keyword evidence="3 6" id="KW-0812">Transmembrane</keyword>
<keyword evidence="4 6" id="KW-1133">Transmembrane helix</keyword>
<sequence length="757" mass="86941">MKGFWYIPALASLCSVLVKIFDTIFIYIALLLWFVYLYKTKRLGKLMIVFSLACFLFFIFYIPEINHSYPTQDPQKTTIKGTIVSPVVSSEKLLQMTIRDETTQNLIQVTYFNPKTEDRLADIKHGAICVIDGELGSPERSRNPGQFNYQFYLASKGIQLELEISNPESISCSGESFISHLYSFRNRMLDYVSEHYPERSSAWINALVLGDDGDIPKEIEALFQRWGLSHLLAISGLHIGLVVGLFYFITIKWNILTREKAQWVMVFFLPVYAILAGGEPSVWRASLMVFLVIILQKIKQRYSVTDIISIIFLMLLLTNSYIIYQIGFQFSFLVTFGIILSRKWLSKNNSRFFQLFKLSFISQLIIIPLQLQYFYNVNPLSIVLNIFVVPYFSFFVIPLMFLLLILSPIPFVSTIIESIFHVFYHWGFLMPMQYMDQIAYNPFVTGYFPEIMKVIYYCFLFIFMNKLVQDQLRHAFYVGILLTAILIWVVAKPYFSPYGMVTMLDIGQGDAFVIELPFRKGVILVDAGAGLSYESMTPNDNVFSDIIEPFLTYRGITDIDAIFVSHEDIDHSGSVRFIVEKYNVSNVIVSPFYPLELETIEAIEKQGTRIVRVQQGDKLTIKENTFTIRSPGVDSKSSNENSLVFDVRLGNQNWLFTGDIGTETELDLRRNYPNLEVDTLKIAHHGSDSSTDKHFLNQINPKVALISVGQENRYGHPSNDVIQLLKQKGVNILRTDLHGAVLYQFTGNEGTFYKFIP</sequence>
<dbReference type="PANTHER" id="PTHR30619">
    <property type="entry name" value="DNA INTERNALIZATION/COMPETENCE PROTEIN COMEC/REC2"/>
    <property type="match status" value="1"/>
</dbReference>
<evidence type="ECO:0000256" key="2">
    <source>
        <dbReference type="ARBA" id="ARBA00022475"/>
    </source>
</evidence>
<dbReference type="InterPro" id="IPR025405">
    <property type="entry name" value="DUF4131"/>
</dbReference>
<dbReference type="PANTHER" id="PTHR30619:SF7">
    <property type="entry name" value="BETA-LACTAMASE DOMAIN PROTEIN"/>
    <property type="match status" value="1"/>
</dbReference>
<feature type="transmembrane region" description="Helical" evidence="6">
    <location>
        <begin position="307"/>
        <end position="340"/>
    </location>
</feature>
<dbReference type="EMBL" id="JBDIML010000001">
    <property type="protein sequence ID" value="MEN2765926.1"/>
    <property type="molecule type" value="Genomic_DNA"/>
</dbReference>
<keyword evidence="5 6" id="KW-0472">Membrane</keyword>
<accession>A0ABU9XCE4</accession>
<organism evidence="8 9">
    <name type="scientific">Ornithinibacillus xuwenensis</name>
    <dbReference type="NCBI Taxonomy" id="3144668"/>
    <lineage>
        <taxon>Bacteria</taxon>
        <taxon>Bacillati</taxon>
        <taxon>Bacillota</taxon>
        <taxon>Bacilli</taxon>
        <taxon>Bacillales</taxon>
        <taxon>Bacillaceae</taxon>
        <taxon>Ornithinibacillus</taxon>
    </lineage>
</organism>
<keyword evidence="9" id="KW-1185">Reference proteome</keyword>
<evidence type="ECO:0000256" key="6">
    <source>
        <dbReference type="SAM" id="Phobius"/>
    </source>
</evidence>
<dbReference type="InterPro" id="IPR004477">
    <property type="entry name" value="ComEC_N"/>
</dbReference>
<evidence type="ECO:0000259" key="7">
    <source>
        <dbReference type="SMART" id="SM00849"/>
    </source>
</evidence>
<feature type="transmembrane region" description="Helical" evidence="6">
    <location>
        <begin position="447"/>
        <end position="464"/>
    </location>
</feature>
<comment type="caution">
    <text evidence="8">The sequence shown here is derived from an EMBL/GenBank/DDBJ whole genome shotgun (WGS) entry which is preliminary data.</text>
</comment>
<evidence type="ECO:0000256" key="5">
    <source>
        <dbReference type="ARBA" id="ARBA00023136"/>
    </source>
</evidence>
<name>A0ABU9XCE4_9BACI</name>
<dbReference type="Pfam" id="PF13567">
    <property type="entry name" value="DUF4131"/>
    <property type="match status" value="1"/>
</dbReference>
<dbReference type="InterPro" id="IPR036866">
    <property type="entry name" value="RibonucZ/Hydroxyglut_hydro"/>
</dbReference>
<dbReference type="InterPro" id="IPR052159">
    <property type="entry name" value="Competence_DNA_uptake"/>
</dbReference>
<dbReference type="SUPFAM" id="SSF56281">
    <property type="entry name" value="Metallo-hydrolase/oxidoreductase"/>
    <property type="match status" value="1"/>
</dbReference>
<evidence type="ECO:0000256" key="3">
    <source>
        <dbReference type="ARBA" id="ARBA00022692"/>
    </source>
</evidence>
<dbReference type="Proteomes" id="UP001444625">
    <property type="component" value="Unassembled WGS sequence"/>
</dbReference>
<dbReference type="InterPro" id="IPR035681">
    <property type="entry name" value="ComA-like_MBL"/>
</dbReference>
<keyword evidence="2" id="KW-1003">Cell membrane</keyword>
<feature type="transmembrane region" description="Helical" evidence="6">
    <location>
        <begin position="43"/>
        <end position="62"/>
    </location>
</feature>
<evidence type="ECO:0000256" key="1">
    <source>
        <dbReference type="ARBA" id="ARBA00004651"/>
    </source>
</evidence>
<dbReference type="InterPro" id="IPR004797">
    <property type="entry name" value="Competence_ComEC/Rec2"/>
</dbReference>